<sequence>MLSILILQNTFIRNYSITKSDLKRIMEKRQAREFHSPSAHEFHSVPLLWEWITSPEHLDNNIFYDLFLSLWHKPLWEFQFIGSRNIPYHHEYFPFRVYSNHPLRWELCRANFK</sequence>
<comment type="caution">
    <text evidence="1">The sequence shown here is derived from an EMBL/GenBank/DDBJ whole genome shotgun (WGS) entry which is preliminary data.</text>
</comment>
<accession>A0AAN4Z3G1</accession>
<dbReference type="AlphaFoldDB" id="A0AAN4Z3G1"/>
<organism evidence="1 2">
    <name type="scientific">Pristionchus mayeri</name>
    <dbReference type="NCBI Taxonomy" id="1317129"/>
    <lineage>
        <taxon>Eukaryota</taxon>
        <taxon>Metazoa</taxon>
        <taxon>Ecdysozoa</taxon>
        <taxon>Nematoda</taxon>
        <taxon>Chromadorea</taxon>
        <taxon>Rhabditida</taxon>
        <taxon>Rhabditina</taxon>
        <taxon>Diplogasteromorpha</taxon>
        <taxon>Diplogasteroidea</taxon>
        <taxon>Neodiplogasteridae</taxon>
        <taxon>Pristionchus</taxon>
    </lineage>
</organism>
<dbReference type="PANTHER" id="PTHR47411:SF3">
    <property type="entry name" value="I-BETA-1,3-N-ACETYLGLUCOSAMINYLTRANSFERASE"/>
    <property type="match status" value="1"/>
</dbReference>
<dbReference type="EMBL" id="BTRK01000001">
    <property type="protein sequence ID" value="GMR30687.1"/>
    <property type="molecule type" value="Genomic_DNA"/>
</dbReference>
<evidence type="ECO:0000313" key="1">
    <source>
        <dbReference type="EMBL" id="GMR30687.1"/>
    </source>
</evidence>
<keyword evidence="2" id="KW-1185">Reference proteome</keyword>
<name>A0AAN4Z3G1_9BILA</name>
<dbReference type="Pfam" id="PF13896">
    <property type="entry name" value="Glyco_transf_49"/>
    <property type="match status" value="1"/>
</dbReference>
<gene>
    <name evidence="1" type="ORF">PMAYCL1PPCAC_00882</name>
</gene>
<evidence type="ECO:0000313" key="2">
    <source>
        <dbReference type="Proteomes" id="UP001328107"/>
    </source>
</evidence>
<feature type="non-terminal residue" evidence="1">
    <location>
        <position position="113"/>
    </location>
</feature>
<dbReference type="PANTHER" id="PTHR47411">
    <property type="entry name" value="B3GNT1, BETA-1,3-N-ACETYLGUCOSAMINYLTRANSFERASE 1, HOMOLOG"/>
    <property type="match status" value="1"/>
</dbReference>
<proteinExistence type="predicted"/>
<protein>
    <submittedName>
        <fullName evidence="1">Uncharacterized protein</fullName>
    </submittedName>
</protein>
<reference evidence="2" key="1">
    <citation type="submission" date="2022-10" db="EMBL/GenBank/DDBJ databases">
        <title>Genome assembly of Pristionchus species.</title>
        <authorList>
            <person name="Yoshida K."/>
            <person name="Sommer R.J."/>
        </authorList>
    </citation>
    <scope>NUCLEOTIDE SEQUENCE [LARGE SCALE GENOMIC DNA]</scope>
    <source>
        <strain evidence="2">RS5460</strain>
    </source>
</reference>
<dbReference type="Proteomes" id="UP001328107">
    <property type="component" value="Unassembled WGS sequence"/>
</dbReference>